<dbReference type="Proteomes" id="UP000287649">
    <property type="component" value="Unassembled WGS sequence"/>
</dbReference>
<feature type="signal peptide" evidence="1">
    <location>
        <begin position="1"/>
        <end position="27"/>
    </location>
</feature>
<dbReference type="InterPro" id="IPR021241">
    <property type="entry name" value="CsiV"/>
</dbReference>
<name>A0A432Y3A0_9GAMM</name>
<dbReference type="OrthoDB" id="5566524at2"/>
<keyword evidence="1" id="KW-0732">Signal</keyword>
<evidence type="ECO:0008006" key="4">
    <source>
        <dbReference type="Google" id="ProtNLM"/>
    </source>
</evidence>
<feature type="chain" id="PRO_5019472838" description="Peptidoglycan-binding protein" evidence="1">
    <location>
        <begin position="28"/>
        <end position="368"/>
    </location>
</feature>
<dbReference type="EMBL" id="PIPX01000001">
    <property type="protein sequence ID" value="RUO55427.1"/>
    <property type="molecule type" value="Genomic_DNA"/>
</dbReference>
<protein>
    <recommendedName>
        <fullName evidence="4">Peptidoglycan-binding protein</fullName>
    </recommendedName>
</protein>
<evidence type="ECO:0000313" key="3">
    <source>
        <dbReference type="Proteomes" id="UP000287649"/>
    </source>
</evidence>
<gene>
    <name evidence="2" type="ORF">CWI70_01185</name>
</gene>
<organism evidence="2 3">
    <name type="scientific">Pseudidiomarina homiensis</name>
    <dbReference type="NCBI Taxonomy" id="364198"/>
    <lineage>
        <taxon>Bacteria</taxon>
        <taxon>Pseudomonadati</taxon>
        <taxon>Pseudomonadota</taxon>
        <taxon>Gammaproteobacteria</taxon>
        <taxon>Alteromonadales</taxon>
        <taxon>Idiomarinaceae</taxon>
        <taxon>Pseudidiomarina</taxon>
    </lineage>
</organism>
<evidence type="ECO:0000256" key="1">
    <source>
        <dbReference type="SAM" id="SignalP"/>
    </source>
</evidence>
<dbReference type="RefSeq" id="WP_126769798.1">
    <property type="nucleotide sequence ID" value="NZ_PIPX01000001.1"/>
</dbReference>
<dbReference type="Pfam" id="PF10972">
    <property type="entry name" value="CsiV"/>
    <property type="match status" value="1"/>
</dbReference>
<sequence length="368" mass="41383">MHKVGTSQLLQRCIAALVLAVTVPSVAASVTLPNQSQDKWRWFEIEVLVFKHSPTETVAEQFPWQAPSSFTDAAYNPLVDYYVPEITGALAGLPPCAPPSLDESFSPATLWCVQPAELDPLLPQNWQRRERMLASLAQAPAQIIDGLGGDVTKAKQPYIAPAEQFELAEMRQQITRRGVGTPLLHMSWYQPVFGLEDGFKVRLFGGQNYGERFAPSGYLYSNDDHELTPNELAQRLELLLAQQQDTQLQFSARSEDQPLAPPPFLIREADAPAVWELDGTLHVYLVGNYLHIASDLELREPHAVNWQPAALAAQAERALQPRSDGEFLRSFKLEQLRRVISHETHYFDHPKLGIAVQIRRTDLSARRY</sequence>
<proteinExistence type="predicted"/>
<dbReference type="AlphaFoldDB" id="A0A432Y3A0"/>
<comment type="caution">
    <text evidence="2">The sequence shown here is derived from an EMBL/GenBank/DDBJ whole genome shotgun (WGS) entry which is preliminary data.</text>
</comment>
<keyword evidence="3" id="KW-1185">Reference proteome</keyword>
<reference evidence="3" key="1">
    <citation type="journal article" date="2018" name="Front. Microbiol.">
        <title>Genome-Based Analysis Reveals the Taxonomy and Diversity of the Family Idiomarinaceae.</title>
        <authorList>
            <person name="Liu Y."/>
            <person name="Lai Q."/>
            <person name="Shao Z."/>
        </authorList>
    </citation>
    <scope>NUCLEOTIDE SEQUENCE [LARGE SCALE GENOMIC DNA]</scope>
    <source>
        <strain evidence="3">PO-M2</strain>
    </source>
</reference>
<evidence type="ECO:0000313" key="2">
    <source>
        <dbReference type="EMBL" id="RUO55427.1"/>
    </source>
</evidence>
<accession>A0A432Y3A0</accession>